<dbReference type="Proteomes" id="UP000054262">
    <property type="component" value="Unassembled WGS sequence"/>
</dbReference>
<name>A0P6K8_9PROT</name>
<dbReference type="SUPFAM" id="SSF52402">
    <property type="entry name" value="Adenine nucleotide alpha hydrolases-like"/>
    <property type="match status" value="1"/>
</dbReference>
<dbReference type="GO" id="GO:0016740">
    <property type="term" value="F:transferase activity"/>
    <property type="evidence" value="ECO:0007669"/>
    <property type="project" value="UniProtKB-KW"/>
</dbReference>
<dbReference type="AlphaFoldDB" id="A0P6K8"/>
<protein>
    <submittedName>
        <fullName evidence="4">Possible 3'-phosphoadenosine 5'-phosphosulfate sulfotransferase</fullName>
    </submittedName>
</protein>
<gene>
    <name evidence="4" type="ORF">MB2181_03805</name>
</gene>
<comment type="pathway">
    <text evidence="2">Sulfur metabolism; hydrogen sulfide biosynthesis; sulfite from sulfate.</text>
</comment>
<feature type="domain" description="Phosphoadenosine phosphosulphate reductase" evidence="3">
    <location>
        <begin position="31"/>
        <end position="179"/>
    </location>
</feature>
<accession>A0P6K8</accession>
<dbReference type="Pfam" id="PF01507">
    <property type="entry name" value="PAPS_reduct"/>
    <property type="match status" value="1"/>
</dbReference>
<keyword evidence="5" id="KW-1185">Reference proteome</keyword>
<sequence>MDNIQKYNEQLANKSPQEIMEWSFTLGSAPVLTTNFRPYEVAILHLCTSILPNLKIVWCDSGYNTKATYVYAEKIITMLSLNIQLYSPKQTSAYREVYMGSVPDIDDPKHSEFTEQVKLEPFRRAMAELKPDLWVTNLRKGQTSFRDGIGIASQTGAGLLKISPFYNYSDKELDSYMLDYGLVNEYDYFDPTKVDEKRECGLHNREGK</sequence>
<evidence type="ECO:0000313" key="4">
    <source>
        <dbReference type="EMBL" id="EAV47168.1"/>
    </source>
</evidence>
<dbReference type="PANTHER" id="PTHR46509">
    <property type="entry name" value="PHOSPHOADENOSINE PHOSPHOSULFATE REDUCTASE"/>
    <property type="match status" value="1"/>
</dbReference>
<keyword evidence="4" id="KW-0808">Transferase</keyword>
<dbReference type="Gene3D" id="3.40.50.620">
    <property type="entry name" value="HUPs"/>
    <property type="match status" value="1"/>
</dbReference>
<evidence type="ECO:0000259" key="3">
    <source>
        <dbReference type="Pfam" id="PF01507"/>
    </source>
</evidence>
<dbReference type="GO" id="GO:0019379">
    <property type="term" value="P:sulfate assimilation, phosphoadenylyl sulfate reduction by phosphoadenylyl-sulfate reductase (thioredoxin)"/>
    <property type="evidence" value="ECO:0007669"/>
    <property type="project" value="TreeGrafter"/>
</dbReference>
<organism evidence="4 5">
    <name type="scientific">Methylophilales bacterium HTCC2181</name>
    <dbReference type="NCBI Taxonomy" id="383631"/>
    <lineage>
        <taxon>Bacteria</taxon>
        <taxon>Pseudomonadati</taxon>
        <taxon>Pseudomonadota</taxon>
        <taxon>Betaproteobacteria</taxon>
        <taxon>Nitrosomonadales</taxon>
        <taxon>OM43 clade</taxon>
    </lineage>
</organism>
<evidence type="ECO:0000256" key="2">
    <source>
        <dbReference type="ARBA" id="ARBA00024327"/>
    </source>
</evidence>
<proteinExistence type="inferred from homology"/>
<dbReference type="InterPro" id="IPR002500">
    <property type="entry name" value="PAPS_reduct_dom"/>
</dbReference>
<reference evidence="4 5" key="1">
    <citation type="submission" date="2006-11" db="EMBL/GenBank/DDBJ databases">
        <authorList>
            <person name="Giovannoni S."/>
            <person name="Vergin K."/>
            <person name="Ferriera S."/>
            <person name="Johnson J."/>
            <person name="Kravitz S."/>
            <person name="Beeson K."/>
            <person name="Sutton G."/>
            <person name="Rogers Y.-H."/>
            <person name="Friedman R."/>
            <person name="Frazier M."/>
            <person name="Venter J.C."/>
        </authorList>
    </citation>
    <scope>NUCLEOTIDE SEQUENCE [LARGE SCALE GENOMIC DNA]</scope>
    <source>
        <strain evidence="4 5">HTCC2181</strain>
    </source>
</reference>
<evidence type="ECO:0000313" key="5">
    <source>
        <dbReference type="Proteomes" id="UP000054262"/>
    </source>
</evidence>
<comment type="caution">
    <text evidence="4">The sequence shown here is derived from an EMBL/GenBank/DDBJ whole genome shotgun (WGS) entry which is preliminary data.</text>
</comment>
<dbReference type="EMBL" id="AAUX01000001">
    <property type="protein sequence ID" value="EAV47168.1"/>
    <property type="molecule type" value="Genomic_DNA"/>
</dbReference>
<dbReference type="OrthoDB" id="9794018at2"/>
<dbReference type="GO" id="GO:0004604">
    <property type="term" value="F:phosphoadenylyl-sulfate reductase (thioredoxin) activity"/>
    <property type="evidence" value="ECO:0007669"/>
    <property type="project" value="TreeGrafter"/>
</dbReference>
<comment type="similarity">
    <text evidence="1">Belongs to the PAPS reductase family. CysH subfamily.</text>
</comment>
<dbReference type="GO" id="GO:0005737">
    <property type="term" value="C:cytoplasm"/>
    <property type="evidence" value="ECO:0007669"/>
    <property type="project" value="TreeGrafter"/>
</dbReference>
<dbReference type="PANTHER" id="PTHR46509:SF1">
    <property type="entry name" value="PHOSPHOADENOSINE PHOSPHOSULFATE REDUCTASE"/>
    <property type="match status" value="1"/>
</dbReference>
<dbReference type="InterPro" id="IPR014729">
    <property type="entry name" value="Rossmann-like_a/b/a_fold"/>
</dbReference>
<evidence type="ECO:0000256" key="1">
    <source>
        <dbReference type="ARBA" id="ARBA00009732"/>
    </source>
</evidence>